<gene>
    <name evidence="11" type="ORF">PSYICH_LOCUS3458</name>
</gene>
<evidence type="ECO:0000256" key="6">
    <source>
        <dbReference type="ARBA" id="ARBA00023170"/>
    </source>
</evidence>
<evidence type="ECO:0000256" key="1">
    <source>
        <dbReference type="ARBA" id="ARBA00004651"/>
    </source>
</evidence>
<proteinExistence type="predicted"/>
<keyword evidence="2" id="KW-1003">Cell membrane</keyword>
<comment type="subcellular location">
    <subcellularLocation>
        <location evidence="1">Cell membrane</location>
        <topology evidence="1">Multi-pass membrane protein</topology>
    </subcellularLocation>
</comment>
<evidence type="ECO:0000256" key="4">
    <source>
        <dbReference type="ARBA" id="ARBA00022989"/>
    </source>
</evidence>
<feature type="transmembrane region" description="Helical" evidence="9">
    <location>
        <begin position="309"/>
        <end position="329"/>
    </location>
</feature>
<evidence type="ECO:0000256" key="7">
    <source>
        <dbReference type="ARBA" id="ARBA00023180"/>
    </source>
</evidence>
<feature type="transmembrane region" description="Helical" evidence="9">
    <location>
        <begin position="536"/>
        <end position="561"/>
    </location>
</feature>
<evidence type="ECO:0000256" key="8">
    <source>
        <dbReference type="SAM" id="Coils"/>
    </source>
</evidence>
<dbReference type="GO" id="GO:0005886">
    <property type="term" value="C:plasma membrane"/>
    <property type="evidence" value="ECO:0007669"/>
    <property type="project" value="UniProtKB-SubCell"/>
</dbReference>
<evidence type="ECO:0008006" key="13">
    <source>
        <dbReference type="Google" id="ProtNLM"/>
    </source>
</evidence>
<reference evidence="11" key="1">
    <citation type="submission" date="2022-01" db="EMBL/GenBank/DDBJ databases">
        <authorList>
            <person name="King R."/>
        </authorList>
    </citation>
    <scope>NUCLEOTIDE SEQUENCE</scope>
</reference>
<keyword evidence="8" id="KW-0175">Coiled coil</keyword>
<dbReference type="SUPFAM" id="SSF53850">
    <property type="entry name" value="Periplasmic binding protein-like II"/>
    <property type="match status" value="1"/>
</dbReference>
<keyword evidence="4 9" id="KW-1133">Transmembrane helix</keyword>
<evidence type="ECO:0000256" key="10">
    <source>
        <dbReference type="SAM" id="SignalP"/>
    </source>
</evidence>
<dbReference type="OrthoDB" id="6766970at2759"/>
<evidence type="ECO:0000256" key="9">
    <source>
        <dbReference type="SAM" id="Phobius"/>
    </source>
</evidence>
<feature type="coiled-coil region" evidence="8">
    <location>
        <begin position="144"/>
        <end position="171"/>
    </location>
</feature>
<accession>A0A9P0CI42</accession>
<sequence length="567" mass="65027">MTLRTLLIAICVTIATGDVSTILSAILSKHLVPRCSYYLHENTNISTILDKSLLLVNVPLISVAKDHYDVITKLQCSQHIILMEEADSFDKLAPRETLLKIFKPWTRIIFIFSHPPNLSSFYEIAINEMAIQIITIEILKIIDVRKDLKLIEEYKITIKNLNRNKEFTITNFDKQIKIPKFKSSRWVPKFSGNSSISIVLFECPPYVIMSRNGTLDGTEMIIIRETLKNVPYHYVLPPNDNEDGGLWFTSSKLVESGKKDMTVCSRWPITSINKSLDYTKSTNQACVTFLVKKPTLLPDAFFMFQTFEYQVFVLSYFVLGLTPVIVTIIQKVFNGLFNQKTLDAGRHTMDMFRIFTGGSIVFKKVYILFSAKIILLFWLVFCLLLATYYSAGITSTSTKPRVRYLYKMENPLFDALAKLYVKGKRIEDRTSTSAIFVKVIQKTFVNDIDNLPQDEQKYYKALTDCIGIYEGVFFLKKNSPLTELFNRSITRFVESGIAEFLLRGFIANMVGVRGHRTFFTNYVDNRIYSNIGMSKLVGPMALLVSGLMLSTVIFLIEILTFRFRKTK</sequence>
<evidence type="ECO:0000313" key="11">
    <source>
        <dbReference type="EMBL" id="CAH1101806.1"/>
    </source>
</evidence>
<dbReference type="PANTHER" id="PTHR42643">
    <property type="entry name" value="IONOTROPIC RECEPTOR 20A-RELATED"/>
    <property type="match status" value="1"/>
</dbReference>
<evidence type="ECO:0000313" key="12">
    <source>
        <dbReference type="Proteomes" id="UP001153636"/>
    </source>
</evidence>
<dbReference type="Gene3D" id="1.10.287.70">
    <property type="match status" value="1"/>
</dbReference>
<dbReference type="EMBL" id="OV651824">
    <property type="protein sequence ID" value="CAH1101806.1"/>
    <property type="molecule type" value="Genomic_DNA"/>
</dbReference>
<keyword evidence="12" id="KW-1185">Reference proteome</keyword>
<evidence type="ECO:0000256" key="3">
    <source>
        <dbReference type="ARBA" id="ARBA00022692"/>
    </source>
</evidence>
<dbReference type="InterPro" id="IPR052192">
    <property type="entry name" value="Insect_Ionotropic_Sensory_Rcpt"/>
</dbReference>
<evidence type="ECO:0000256" key="5">
    <source>
        <dbReference type="ARBA" id="ARBA00023136"/>
    </source>
</evidence>
<protein>
    <recommendedName>
        <fullName evidence="13">Ionotropic receptor</fullName>
    </recommendedName>
</protein>
<dbReference type="AlphaFoldDB" id="A0A9P0CI42"/>
<keyword evidence="7" id="KW-0325">Glycoprotein</keyword>
<dbReference type="Proteomes" id="UP001153636">
    <property type="component" value="Chromosome 12"/>
</dbReference>
<organism evidence="11 12">
    <name type="scientific">Psylliodes chrysocephalus</name>
    <dbReference type="NCBI Taxonomy" id="3402493"/>
    <lineage>
        <taxon>Eukaryota</taxon>
        <taxon>Metazoa</taxon>
        <taxon>Ecdysozoa</taxon>
        <taxon>Arthropoda</taxon>
        <taxon>Hexapoda</taxon>
        <taxon>Insecta</taxon>
        <taxon>Pterygota</taxon>
        <taxon>Neoptera</taxon>
        <taxon>Endopterygota</taxon>
        <taxon>Coleoptera</taxon>
        <taxon>Polyphaga</taxon>
        <taxon>Cucujiformia</taxon>
        <taxon>Chrysomeloidea</taxon>
        <taxon>Chrysomelidae</taxon>
        <taxon>Galerucinae</taxon>
        <taxon>Alticini</taxon>
        <taxon>Psylliodes</taxon>
    </lineage>
</organism>
<feature type="signal peptide" evidence="10">
    <location>
        <begin position="1"/>
        <end position="17"/>
    </location>
</feature>
<dbReference type="PANTHER" id="PTHR42643:SF35">
    <property type="entry name" value="IONOTROPIC RECEPTOR 68A, ISOFORM A"/>
    <property type="match status" value="1"/>
</dbReference>
<keyword evidence="3 9" id="KW-0812">Transmembrane</keyword>
<keyword evidence="10" id="KW-0732">Signal</keyword>
<name>A0A9P0CI42_9CUCU</name>
<keyword evidence="6" id="KW-0675">Receptor</keyword>
<evidence type="ECO:0000256" key="2">
    <source>
        <dbReference type="ARBA" id="ARBA00022475"/>
    </source>
</evidence>
<keyword evidence="5 9" id="KW-0472">Membrane</keyword>
<feature type="transmembrane region" description="Helical" evidence="9">
    <location>
        <begin position="365"/>
        <end position="389"/>
    </location>
</feature>
<feature type="chain" id="PRO_5040392064" description="Ionotropic receptor" evidence="10">
    <location>
        <begin position="18"/>
        <end position="567"/>
    </location>
</feature>